<gene>
    <name evidence="7" type="ORF">METZ01_LOCUS137509</name>
</gene>
<evidence type="ECO:0000313" key="7">
    <source>
        <dbReference type="EMBL" id="SVA84655.1"/>
    </source>
</evidence>
<organism evidence="7">
    <name type="scientific">marine metagenome</name>
    <dbReference type="NCBI Taxonomy" id="408172"/>
    <lineage>
        <taxon>unclassified sequences</taxon>
        <taxon>metagenomes</taxon>
        <taxon>ecological metagenomes</taxon>
    </lineage>
</organism>
<evidence type="ECO:0000256" key="4">
    <source>
        <dbReference type="ARBA" id="ARBA00023136"/>
    </source>
</evidence>
<evidence type="ECO:0000256" key="3">
    <source>
        <dbReference type="ARBA" id="ARBA00022989"/>
    </source>
</evidence>
<dbReference type="InterPro" id="IPR033881">
    <property type="entry name" value="vWA_BatA_type"/>
</dbReference>
<dbReference type="InterPro" id="IPR036465">
    <property type="entry name" value="vWFA_dom_sf"/>
</dbReference>
<keyword evidence="3 5" id="KW-1133">Transmembrane helix</keyword>
<keyword evidence="2 5" id="KW-0812">Transmembrane</keyword>
<evidence type="ECO:0000256" key="2">
    <source>
        <dbReference type="ARBA" id="ARBA00022692"/>
    </source>
</evidence>
<dbReference type="PROSITE" id="PS50234">
    <property type="entry name" value="VWFA"/>
    <property type="match status" value="1"/>
</dbReference>
<reference evidence="7" key="1">
    <citation type="submission" date="2018-05" db="EMBL/GenBank/DDBJ databases">
        <authorList>
            <person name="Lanie J.A."/>
            <person name="Ng W.-L."/>
            <person name="Kazmierczak K.M."/>
            <person name="Andrzejewski T.M."/>
            <person name="Davidsen T.M."/>
            <person name="Wayne K.J."/>
            <person name="Tettelin H."/>
            <person name="Glass J.I."/>
            <person name="Rusch D."/>
            <person name="Podicherti R."/>
            <person name="Tsui H.-C.T."/>
            <person name="Winkler M.E."/>
        </authorList>
    </citation>
    <scope>NUCLEOTIDE SEQUENCE</scope>
</reference>
<dbReference type="InterPro" id="IPR002035">
    <property type="entry name" value="VWF_A"/>
</dbReference>
<feature type="domain" description="VWFA" evidence="6">
    <location>
        <begin position="89"/>
        <end position="286"/>
    </location>
</feature>
<dbReference type="InterPro" id="IPR024163">
    <property type="entry name" value="Aerotolerance_reg_N"/>
</dbReference>
<dbReference type="SMART" id="SM00327">
    <property type="entry name" value="VWA"/>
    <property type="match status" value="1"/>
</dbReference>
<dbReference type="CDD" id="cd01467">
    <property type="entry name" value="vWA_BatA_type"/>
    <property type="match status" value="1"/>
</dbReference>
<dbReference type="PANTHER" id="PTHR22550">
    <property type="entry name" value="SPORE GERMINATION PROTEIN"/>
    <property type="match status" value="1"/>
</dbReference>
<dbReference type="SUPFAM" id="SSF53300">
    <property type="entry name" value="vWA-like"/>
    <property type="match status" value="1"/>
</dbReference>
<name>A0A381Z5T4_9ZZZZ</name>
<dbReference type="Pfam" id="PF07584">
    <property type="entry name" value="BatA"/>
    <property type="match status" value="1"/>
</dbReference>
<dbReference type="EMBL" id="UINC01020077">
    <property type="protein sequence ID" value="SVA84655.1"/>
    <property type="molecule type" value="Genomic_DNA"/>
</dbReference>
<feature type="transmembrane region" description="Helical" evidence="5">
    <location>
        <begin position="305"/>
        <end position="328"/>
    </location>
</feature>
<dbReference type="PRINTS" id="PR00453">
    <property type="entry name" value="VWFADOMAIN"/>
</dbReference>
<dbReference type="Pfam" id="PF00092">
    <property type="entry name" value="VWA"/>
    <property type="match status" value="1"/>
</dbReference>
<accession>A0A381Z5T4</accession>
<dbReference type="PANTHER" id="PTHR22550:SF5">
    <property type="entry name" value="LEUCINE ZIPPER PROTEIN 4"/>
    <property type="match status" value="1"/>
</dbReference>
<sequence length="332" mass="37012">MSFFRFEDPWLLLFFLMVPYLTIRGKGKLQATISYSSIDTLQAIRSARVEILSILPLVLRMIAISLLVLALARPQEGHKSTEILSVGVDIMLALDTSGSMQALDFIKDEKRDTRLKMVKDVVSQFIENRPNDRMGMVVFGSEAYTQCPLTLDQGILQSFLSKLDIGMAGDSTAIGSAIGIAVKRLKDLESKSKVIILLTDGRNNAGNLPPLQAAQTAKAFGIKIHTIAVGTHGKAPFLINSIFGQRYDYRQVDIDENTLKKISDLTGGQYFRATDLESLKAIYKQIDEMEKSEVKVIDHSEYTELFHYFLIPGILLLLLEIGLSNTVLRRIP</sequence>
<dbReference type="AlphaFoldDB" id="A0A381Z5T4"/>
<protein>
    <recommendedName>
        <fullName evidence="6">VWFA domain-containing protein</fullName>
    </recommendedName>
</protein>
<evidence type="ECO:0000256" key="1">
    <source>
        <dbReference type="ARBA" id="ARBA00022475"/>
    </source>
</evidence>
<keyword evidence="4 5" id="KW-0472">Membrane</keyword>
<evidence type="ECO:0000256" key="5">
    <source>
        <dbReference type="SAM" id="Phobius"/>
    </source>
</evidence>
<dbReference type="Gene3D" id="3.40.50.410">
    <property type="entry name" value="von Willebrand factor, type A domain"/>
    <property type="match status" value="1"/>
</dbReference>
<evidence type="ECO:0000259" key="6">
    <source>
        <dbReference type="PROSITE" id="PS50234"/>
    </source>
</evidence>
<proteinExistence type="predicted"/>
<dbReference type="InterPro" id="IPR050768">
    <property type="entry name" value="UPF0353/GerABKA_families"/>
</dbReference>
<keyword evidence="1" id="KW-1003">Cell membrane</keyword>